<feature type="coiled-coil region" evidence="1">
    <location>
        <begin position="61"/>
        <end position="91"/>
    </location>
</feature>
<evidence type="ECO:0000313" key="3">
    <source>
        <dbReference type="Proteomes" id="UP000239406"/>
    </source>
</evidence>
<dbReference type="PANTHER" id="PTHR38043:SF1">
    <property type="entry name" value="PROTEIN HEMX"/>
    <property type="match status" value="1"/>
</dbReference>
<gene>
    <name evidence="2" type="ORF">C1702_16075</name>
</gene>
<dbReference type="OrthoDB" id="9787650at2"/>
<dbReference type="AlphaFoldDB" id="A0A2S5T0Y2"/>
<sequence>MIVLLALAAGSLVLAYQTRQHLQVLEQDLVRRQQDSHEQATEARTLAREAQDVSRDASAKVALLEARLSEVAVQRTQLEELMQSLSRSREENLLGDVEASLRVALQQVTITGSAEPLVAALRSADERLQRANQPRLEGVRRAIARDLERVSAAGLVDVSGLVIRIDEAVRLIDELPLLSNPAEAVPQAGAAEAQPAAPAPASSADWWRQAGQRAWAEVRSLIRVTRVDRPEAMLVAPEQAFFLRENLKLRLLNARLALLGRQFDTVQADLDAAGQTLERYFDGQSRRVGTVRELLGQVAAQARQTAVPRPDDTFAALAAVSAAR</sequence>
<accession>A0A2S5T0Y2</accession>
<proteinExistence type="predicted"/>
<dbReference type="EMBL" id="PSNY01000022">
    <property type="protein sequence ID" value="PPE68664.1"/>
    <property type="molecule type" value="Genomic_DNA"/>
</dbReference>
<dbReference type="InterPro" id="IPR007470">
    <property type="entry name" value="HemX"/>
</dbReference>
<dbReference type="Pfam" id="PF04375">
    <property type="entry name" value="HemX"/>
    <property type="match status" value="1"/>
</dbReference>
<name>A0A2S5T0Y2_9BURK</name>
<comment type="caution">
    <text evidence="2">The sequence shown here is derived from an EMBL/GenBank/DDBJ whole genome shotgun (WGS) entry which is preliminary data.</text>
</comment>
<reference evidence="2 3" key="1">
    <citation type="submission" date="2018-02" db="EMBL/GenBank/DDBJ databases">
        <title>Reclassifiation of [Polyangium] brachysporum DSM 7029 as Guopingzhaonella breviflexa gen. nov., sp. nov., a member of the family Comamonadaceae.</title>
        <authorList>
            <person name="Tang B."/>
        </authorList>
    </citation>
    <scope>NUCLEOTIDE SEQUENCE [LARGE SCALE GENOMIC DNA]</scope>
    <source>
        <strain evidence="2 3">DSM 15344</strain>
    </source>
</reference>
<dbReference type="PANTHER" id="PTHR38043">
    <property type="entry name" value="PROTEIN HEMX"/>
    <property type="match status" value="1"/>
</dbReference>
<organism evidence="2 3">
    <name type="scientific">Caldimonas thermodepolymerans</name>
    <dbReference type="NCBI Taxonomy" id="215580"/>
    <lineage>
        <taxon>Bacteria</taxon>
        <taxon>Pseudomonadati</taxon>
        <taxon>Pseudomonadota</taxon>
        <taxon>Betaproteobacteria</taxon>
        <taxon>Burkholderiales</taxon>
        <taxon>Sphaerotilaceae</taxon>
        <taxon>Caldimonas</taxon>
    </lineage>
</organism>
<evidence type="ECO:0000313" key="2">
    <source>
        <dbReference type="EMBL" id="PPE68664.1"/>
    </source>
</evidence>
<protein>
    <recommendedName>
        <fullName evidence="4">Uroporphyrin-3 C-methyltransferase</fullName>
    </recommendedName>
</protein>
<keyword evidence="1" id="KW-0175">Coiled coil</keyword>
<keyword evidence="3" id="KW-1185">Reference proteome</keyword>
<evidence type="ECO:0000256" key="1">
    <source>
        <dbReference type="SAM" id="Coils"/>
    </source>
</evidence>
<dbReference type="Proteomes" id="UP000239406">
    <property type="component" value="Unassembled WGS sequence"/>
</dbReference>
<evidence type="ECO:0008006" key="4">
    <source>
        <dbReference type="Google" id="ProtNLM"/>
    </source>
</evidence>